<dbReference type="Pfam" id="PF01433">
    <property type="entry name" value="Peptidase_M1"/>
    <property type="match status" value="2"/>
</dbReference>
<feature type="domain" description="ERAP1-like C-terminal" evidence="13">
    <location>
        <begin position="541"/>
        <end position="702"/>
    </location>
</feature>
<evidence type="ECO:0000256" key="1">
    <source>
        <dbReference type="ARBA" id="ARBA00001947"/>
    </source>
</evidence>
<evidence type="ECO:0000256" key="5">
    <source>
        <dbReference type="ARBA" id="ARBA00022670"/>
    </source>
</evidence>
<feature type="domain" description="Aminopeptidase N-like N-terminal" evidence="14">
    <location>
        <begin position="725"/>
        <end position="899"/>
    </location>
</feature>
<dbReference type="GO" id="GO:0070006">
    <property type="term" value="F:metalloaminopeptidase activity"/>
    <property type="evidence" value="ECO:0007669"/>
    <property type="project" value="TreeGrafter"/>
</dbReference>
<sequence length="1340" mass="158276">MTFLKLLLQSNLIFFITTTIVTGKNSKHDPLNHLPQHIIALHYDIKITLPMTVENYIFYGKSNINIIVRDPTQQIDLHSAFVNVNEPVKLIHEITKKFYLSSTYSCRYLSFICSLFFNELITIGSYILELKYNGTIISHENVDGFIITSYKDGEQNLKWIYSAGDFQNTIGVQYVFPVISDLMFKATFDIIVDHPKHYTALSNMPVASIKIIKAGVIRSNFRTTPAIHPYHVAIIVADLITLYSKKAYVPLLYSGDLTIARQLYFALNVAENTTIYLKDKYFQNMNNISQTNCVAIPYYRDDGLPNLGLILYSQEAISYIEELNSIQRKTEVAALVARKVANQFLNKITLSNLQIMDLFVVWTRCESLHLESVTNMPSIVFQIKEPYDIKFFSSFRYNKAFALLRMLYHMISDEVFRKGICNYLNNHDVSVKSTPADDLWAVMQTALNESNHKNGLNIKKMMNFWITQDQYPILKATRNYNDGSTVIWAEIHNISKLHEWLIPVTYTTQTELNFNITPFFQEWITSEQSFIHLPSIDVNDWIIVNLQQLGYYRVMYDRKNWLKLASYLNSDKYNKIHVVNRAQIIDDAYYFFMRDQLGCDIFKELTQYLSQETDYIPWYPMFNIFRNILNYSNIFSHPEASSMKEHMRKIMYDLLEKIGYVNRVNDNIHIISLREEAAEWACFFGDDTCRKRAYKELQDYMTLVTKHKYSNFYEFFEKKIYQRLKKDNFIFYGDSTILFEDIHRKRILHLHAKSLVINISATKIRYFAYGTYYEIAPIKHKINNESQAIEILFRCSLLQNVDTYRVSMKFLGTVTDDKRGIVKTSYINDKGKKSWLFIADFQGVGVRQIFPCWDEPNIRNFTIFIKHGRYRALSDTKVTNMFSVKHEKNWTRFKPTVKIFPHNVLIVLHGLKQVNDSNIWCREQVKQNMTFLQSIAKNTALYLKLKLEDIIHPQSVTHVVVPGFLDSGKQSWGIILYRETDVLYDEKLDFIAWKLEVAFMIARKIAHEYVGNLIAQPSWFHFWLNEGIATFMAMKTVDQHFSTVYSKLMDLFDVKFQHESLRLNDYYNMSLIYEIDTPSDIDSIFSLTHYIKAPVFIRSLDKILPDDILRISIDDYISKHQLRSDNTWDDTIDSFFNVLKKAVNEPNDDLNLAVRLYHWTMQERYPILQMIRDKVSRNKVIITLQKDYYNNLYPTNMWLHVTYVTKNSFNYTREEWLSPNMSCLELTIKEDDWIIINVQQAGYYRINYDNDNWEKLARYLNSTEYMNIHVLNRAQIIDDAYFFLLRNKLEYSFFKQLTYYLSNETNYVAWYPMFKILENISGFFPFSESTRVKVDNNKYY</sequence>
<feature type="signal peptide" evidence="11">
    <location>
        <begin position="1"/>
        <end position="23"/>
    </location>
</feature>
<keyword evidence="11" id="KW-0732">Signal</keyword>
<keyword evidence="4" id="KW-0325">Glycoprotein</keyword>
<gene>
    <name evidence="15" type="ORF">ALC57_02622</name>
</gene>
<dbReference type="InterPro" id="IPR024571">
    <property type="entry name" value="ERAP1-like_C_dom"/>
</dbReference>
<evidence type="ECO:0000256" key="6">
    <source>
        <dbReference type="ARBA" id="ARBA00022723"/>
    </source>
</evidence>
<dbReference type="GO" id="GO:0005886">
    <property type="term" value="C:plasma membrane"/>
    <property type="evidence" value="ECO:0007669"/>
    <property type="project" value="UniProtKB-SubCell"/>
</dbReference>
<keyword evidence="9" id="KW-0482">Metalloprotease</keyword>
<evidence type="ECO:0000256" key="7">
    <source>
        <dbReference type="ARBA" id="ARBA00022801"/>
    </source>
</evidence>
<evidence type="ECO:0000313" key="16">
    <source>
        <dbReference type="Proteomes" id="UP000078492"/>
    </source>
</evidence>
<evidence type="ECO:0000259" key="12">
    <source>
        <dbReference type="Pfam" id="PF01433"/>
    </source>
</evidence>
<dbReference type="GO" id="GO:0005615">
    <property type="term" value="C:extracellular space"/>
    <property type="evidence" value="ECO:0007669"/>
    <property type="project" value="TreeGrafter"/>
</dbReference>
<dbReference type="SUPFAM" id="SSF63737">
    <property type="entry name" value="Leukotriene A4 hydrolase N-terminal domain"/>
    <property type="match status" value="2"/>
</dbReference>
<keyword evidence="10" id="KW-0449">Lipoprotein</keyword>
<comment type="subcellular location">
    <subcellularLocation>
        <location evidence="2">Cell membrane</location>
        <topology evidence="2">Lipid-anchor</topology>
        <topology evidence="2">GPI-anchor</topology>
    </subcellularLocation>
</comment>
<comment type="cofactor">
    <cofactor evidence="1">
        <name>Zn(2+)</name>
        <dbReference type="ChEBI" id="CHEBI:29105"/>
    </cofactor>
</comment>
<feature type="domain" description="Aminopeptidase N-like N-terminal" evidence="14">
    <location>
        <begin position="41"/>
        <end position="227"/>
    </location>
</feature>
<dbReference type="SUPFAM" id="SSF55486">
    <property type="entry name" value="Metalloproteases ('zincins'), catalytic domain"/>
    <property type="match status" value="2"/>
</dbReference>
<dbReference type="InterPro" id="IPR045357">
    <property type="entry name" value="Aminopeptidase_N-like_N"/>
</dbReference>
<dbReference type="GO" id="GO:0098552">
    <property type="term" value="C:side of membrane"/>
    <property type="evidence" value="ECO:0007669"/>
    <property type="project" value="UniProtKB-KW"/>
</dbReference>
<dbReference type="Proteomes" id="UP000078492">
    <property type="component" value="Unassembled WGS sequence"/>
</dbReference>
<evidence type="ECO:0000256" key="10">
    <source>
        <dbReference type="ARBA" id="ARBA00023288"/>
    </source>
</evidence>
<dbReference type="PANTHER" id="PTHR11533:SF294">
    <property type="entry name" value="THYROTROPIN-RELEASING HORMONE-DEGRADING ECTOENZYME"/>
    <property type="match status" value="1"/>
</dbReference>
<dbReference type="Gene3D" id="1.10.390.10">
    <property type="entry name" value="Neutral Protease Domain 2"/>
    <property type="match status" value="3"/>
</dbReference>
<dbReference type="STRING" id="471704.A0A151JP17"/>
<dbReference type="GO" id="GO:0005737">
    <property type="term" value="C:cytoplasm"/>
    <property type="evidence" value="ECO:0007669"/>
    <property type="project" value="TreeGrafter"/>
</dbReference>
<comment type="similarity">
    <text evidence="3">Belongs to the peptidase M1 family.</text>
</comment>
<proteinExistence type="inferred from homology"/>
<dbReference type="GO" id="GO:0043171">
    <property type="term" value="P:peptide catabolic process"/>
    <property type="evidence" value="ECO:0007669"/>
    <property type="project" value="TreeGrafter"/>
</dbReference>
<keyword evidence="7" id="KW-0378">Hydrolase</keyword>
<protein>
    <submittedName>
        <fullName evidence="15">Aminopeptidase N</fullName>
    </submittedName>
</protein>
<dbReference type="InterPro" id="IPR014782">
    <property type="entry name" value="Peptidase_M1_dom"/>
</dbReference>
<dbReference type="Gene3D" id="2.60.40.1910">
    <property type="match status" value="2"/>
</dbReference>
<feature type="domain" description="Peptidase M1 membrane alanine aminopeptidase" evidence="12">
    <location>
        <begin position="956"/>
        <end position="1143"/>
    </location>
</feature>
<feature type="chain" id="PRO_5007582888" evidence="11">
    <location>
        <begin position="24"/>
        <end position="1340"/>
    </location>
</feature>
<evidence type="ECO:0000256" key="3">
    <source>
        <dbReference type="ARBA" id="ARBA00010136"/>
    </source>
</evidence>
<dbReference type="GO" id="GO:0042277">
    <property type="term" value="F:peptide binding"/>
    <property type="evidence" value="ECO:0007669"/>
    <property type="project" value="TreeGrafter"/>
</dbReference>
<dbReference type="InterPro" id="IPR027268">
    <property type="entry name" value="Peptidase_M4/M1_CTD_sf"/>
</dbReference>
<evidence type="ECO:0000256" key="2">
    <source>
        <dbReference type="ARBA" id="ARBA00004609"/>
    </source>
</evidence>
<evidence type="ECO:0000259" key="13">
    <source>
        <dbReference type="Pfam" id="PF11838"/>
    </source>
</evidence>
<dbReference type="PRINTS" id="PR00756">
    <property type="entry name" value="ALADIPTASE"/>
</dbReference>
<evidence type="ECO:0000256" key="9">
    <source>
        <dbReference type="ARBA" id="ARBA00023049"/>
    </source>
</evidence>
<dbReference type="Pfam" id="PF11838">
    <property type="entry name" value="ERAP1_C"/>
    <property type="match status" value="2"/>
</dbReference>
<feature type="domain" description="ERAP1-like C-terminal" evidence="13">
    <location>
        <begin position="1233"/>
        <end position="1324"/>
    </location>
</feature>
<dbReference type="Pfam" id="PF17900">
    <property type="entry name" value="Peptidase_M1_N"/>
    <property type="match status" value="2"/>
</dbReference>
<dbReference type="Gene3D" id="1.25.50.20">
    <property type="match status" value="2"/>
</dbReference>
<dbReference type="EMBL" id="KQ978848">
    <property type="protein sequence ID" value="KYN27968.1"/>
    <property type="molecule type" value="Genomic_DNA"/>
</dbReference>
<dbReference type="InterPro" id="IPR001930">
    <property type="entry name" value="Peptidase_M1"/>
</dbReference>
<name>A0A151JP17_9HYME</name>
<evidence type="ECO:0000256" key="8">
    <source>
        <dbReference type="ARBA" id="ARBA00022833"/>
    </source>
</evidence>
<keyword evidence="8" id="KW-0862">Zinc</keyword>
<keyword evidence="4" id="KW-0472">Membrane</keyword>
<dbReference type="Gene3D" id="2.60.40.1730">
    <property type="entry name" value="tricorn interacting facor f3 domain"/>
    <property type="match status" value="2"/>
</dbReference>
<dbReference type="PANTHER" id="PTHR11533">
    <property type="entry name" value="PROTEASE M1 ZINC METALLOPROTEASE"/>
    <property type="match status" value="1"/>
</dbReference>
<evidence type="ECO:0000256" key="11">
    <source>
        <dbReference type="SAM" id="SignalP"/>
    </source>
</evidence>
<evidence type="ECO:0000313" key="15">
    <source>
        <dbReference type="EMBL" id="KYN27968.1"/>
    </source>
</evidence>
<keyword evidence="15" id="KW-0031">Aminopeptidase</keyword>
<evidence type="ECO:0000256" key="4">
    <source>
        <dbReference type="ARBA" id="ARBA00022622"/>
    </source>
</evidence>
<reference evidence="15 16" key="1">
    <citation type="submission" date="2015-09" db="EMBL/GenBank/DDBJ databases">
        <title>Trachymyrmex cornetzi WGS genome.</title>
        <authorList>
            <person name="Nygaard S."/>
            <person name="Hu H."/>
            <person name="Boomsma J."/>
            <person name="Zhang G."/>
        </authorList>
    </citation>
    <scope>NUCLEOTIDE SEQUENCE [LARGE SCALE GENOMIC DNA]</scope>
    <source>
        <strain evidence="15">Tcor2-1</strain>
        <tissue evidence="15">Whole body</tissue>
    </source>
</reference>
<organism evidence="15 16">
    <name type="scientific">Trachymyrmex cornetzi</name>
    <dbReference type="NCBI Taxonomy" id="471704"/>
    <lineage>
        <taxon>Eukaryota</taxon>
        <taxon>Metazoa</taxon>
        <taxon>Ecdysozoa</taxon>
        <taxon>Arthropoda</taxon>
        <taxon>Hexapoda</taxon>
        <taxon>Insecta</taxon>
        <taxon>Pterygota</taxon>
        <taxon>Neoptera</taxon>
        <taxon>Endopterygota</taxon>
        <taxon>Hymenoptera</taxon>
        <taxon>Apocrita</taxon>
        <taxon>Aculeata</taxon>
        <taxon>Formicoidea</taxon>
        <taxon>Formicidae</taxon>
        <taxon>Myrmicinae</taxon>
        <taxon>Trachymyrmex</taxon>
    </lineage>
</organism>
<accession>A0A151JP17</accession>
<evidence type="ECO:0000259" key="14">
    <source>
        <dbReference type="Pfam" id="PF17900"/>
    </source>
</evidence>
<dbReference type="GO" id="GO:0006508">
    <property type="term" value="P:proteolysis"/>
    <property type="evidence" value="ECO:0007669"/>
    <property type="project" value="UniProtKB-KW"/>
</dbReference>
<dbReference type="GO" id="GO:0008270">
    <property type="term" value="F:zinc ion binding"/>
    <property type="evidence" value="ECO:0007669"/>
    <property type="project" value="InterPro"/>
</dbReference>
<keyword evidence="6" id="KW-0479">Metal-binding</keyword>
<keyword evidence="5" id="KW-0645">Protease</keyword>
<keyword evidence="16" id="KW-1185">Reference proteome</keyword>
<dbReference type="InterPro" id="IPR042097">
    <property type="entry name" value="Aminopeptidase_N-like_N_sf"/>
</dbReference>
<feature type="domain" description="Peptidase M1 membrane alanine aminopeptidase" evidence="12">
    <location>
        <begin position="347"/>
        <end position="465"/>
    </location>
</feature>
<dbReference type="InterPro" id="IPR050344">
    <property type="entry name" value="Peptidase_M1_aminopeptidases"/>
</dbReference>
<keyword evidence="4" id="KW-0336">GPI-anchor</keyword>